<feature type="binding site" evidence="6">
    <location>
        <position position="192"/>
    </location>
    <ligand>
        <name>substrate</name>
    </ligand>
</feature>
<dbReference type="PANTHER" id="PTHR12544:SF29">
    <property type="entry name" value="GLUTAMINASE"/>
    <property type="match status" value="1"/>
</dbReference>
<comment type="catalytic activity">
    <reaction evidence="5 6">
        <text>L-glutamine + H2O = L-glutamate + NH4(+)</text>
        <dbReference type="Rhea" id="RHEA:15889"/>
        <dbReference type="ChEBI" id="CHEBI:15377"/>
        <dbReference type="ChEBI" id="CHEBI:28938"/>
        <dbReference type="ChEBI" id="CHEBI:29985"/>
        <dbReference type="ChEBI" id="CHEBI:58359"/>
        <dbReference type="EC" id="3.5.1.2"/>
    </reaction>
</comment>
<evidence type="ECO:0000256" key="1">
    <source>
        <dbReference type="ARBA" id="ARBA00011076"/>
    </source>
</evidence>
<feature type="binding site" evidence="6">
    <location>
        <position position="166"/>
    </location>
    <ligand>
        <name>substrate</name>
    </ligand>
</feature>
<evidence type="ECO:0000256" key="6">
    <source>
        <dbReference type="HAMAP-Rule" id="MF_00313"/>
    </source>
</evidence>
<feature type="binding site" evidence="6">
    <location>
        <position position="243"/>
    </location>
    <ligand>
        <name>substrate</name>
    </ligand>
</feature>
<comment type="similarity">
    <text evidence="1 6">Belongs to the glutaminase family.</text>
</comment>
<dbReference type="InterPro" id="IPR012338">
    <property type="entry name" value="Beta-lactam/transpept-like"/>
</dbReference>
<dbReference type="SUPFAM" id="SSF56601">
    <property type="entry name" value="beta-lactamase/transpeptidase-like"/>
    <property type="match status" value="1"/>
</dbReference>
<dbReference type="EC" id="3.5.1.2" evidence="3 6"/>
<comment type="subunit">
    <text evidence="2 6">Homotetramer.</text>
</comment>
<evidence type="ECO:0000256" key="2">
    <source>
        <dbReference type="ARBA" id="ARBA00011881"/>
    </source>
</evidence>
<keyword evidence="6" id="KW-0007">Acetylation</keyword>
<feature type="binding site" evidence="6">
    <location>
        <position position="63"/>
    </location>
    <ligand>
        <name>substrate</name>
    </ligand>
</feature>
<dbReference type="RefSeq" id="WP_148465685.1">
    <property type="nucleotide sequence ID" value="NZ_CP097885.1"/>
</dbReference>
<evidence type="ECO:0000256" key="4">
    <source>
        <dbReference type="ARBA" id="ARBA00022801"/>
    </source>
</evidence>
<dbReference type="Gene3D" id="3.40.710.10">
    <property type="entry name" value="DD-peptidase/beta-lactamase superfamily"/>
    <property type="match status" value="1"/>
</dbReference>
<dbReference type="InterPro" id="IPR015868">
    <property type="entry name" value="Glutaminase"/>
</dbReference>
<dbReference type="HAMAP" id="MF_00313">
    <property type="entry name" value="Glutaminase"/>
    <property type="match status" value="1"/>
</dbReference>
<proteinExistence type="inferred from homology"/>
<dbReference type="NCBIfam" id="TIGR03814">
    <property type="entry name" value="Gln_ase"/>
    <property type="match status" value="1"/>
</dbReference>
<keyword evidence="8" id="KW-1185">Reference proteome</keyword>
<reference evidence="7 8" key="1">
    <citation type="submission" date="2022-05" db="EMBL/GenBank/DDBJ databases">
        <title>Identification of Peptoniphilus vaginalis-like Bacteria, Peptoniphilus septimus sp. nov. from Blood Cultures in a Cervical Cancer Patient receiving Chemotherapy: Case and Implications.</title>
        <authorList>
            <person name="Zhan X.-Y."/>
        </authorList>
    </citation>
    <scope>NUCLEOTIDE SEQUENCE [LARGE SCALE GENOMIC DNA]</scope>
    <source>
        <strain evidence="7 8">SAHP1</strain>
    </source>
</reference>
<organism evidence="7 8">
    <name type="scientific">Peptoniphilus genitalis</name>
    <dbReference type="NCBI Taxonomy" id="3036303"/>
    <lineage>
        <taxon>Bacteria</taxon>
        <taxon>Bacillati</taxon>
        <taxon>Bacillota</taxon>
        <taxon>Tissierellia</taxon>
        <taxon>Tissierellales</taxon>
        <taxon>Peptoniphilaceae</taxon>
        <taxon>Peptoniphilus</taxon>
    </lineage>
</organism>
<evidence type="ECO:0000313" key="8">
    <source>
        <dbReference type="Proteomes" id="UP001056218"/>
    </source>
</evidence>
<keyword evidence="4 6" id="KW-0378">Hydrolase</keyword>
<dbReference type="GO" id="GO:0004359">
    <property type="term" value="F:glutaminase activity"/>
    <property type="evidence" value="ECO:0007669"/>
    <property type="project" value="UniProtKB-EC"/>
</dbReference>
<protein>
    <recommendedName>
        <fullName evidence="3 6">Glutaminase</fullName>
        <ecNumber evidence="3 6">3.5.1.2</ecNumber>
    </recommendedName>
</protein>
<feature type="binding site" evidence="6">
    <location>
        <position position="261"/>
    </location>
    <ligand>
        <name>substrate</name>
    </ligand>
</feature>
<gene>
    <name evidence="6 7" type="primary">glsA</name>
    <name evidence="7" type="ORF">M9426_02450</name>
</gene>
<dbReference type="EMBL" id="CP097885">
    <property type="protein sequence ID" value="URN41881.1"/>
    <property type="molecule type" value="Genomic_DNA"/>
</dbReference>
<evidence type="ECO:0000256" key="3">
    <source>
        <dbReference type="ARBA" id="ARBA00012918"/>
    </source>
</evidence>
<evidence type="ECO:0000313" key="7">
    <source>
        <dbReference type="EMBL" id="URN41881.1"/>
    </source>
</evidence>
<evidence type="ECO:0000256" key="5">
    <source>
        <dbReference type="ARBA" id="ARBA00049534"/>
    </source>
</evidence>
<dbReference type="Pfam" id="PF04960">
    <property type="entry name" value="Glutaminase"/>
    <property type="match status" value="1"/>
</dbReference>
<dbReference type="Proteomes" id="UP001056218">
    <property type="component" value="Chromosome"/>
</dbReference>
<accession>A0ABY4TU20</accession>
<comment type="caution">
    <text evidence="6">Lacks conserved residue(s) required for the propagation of feature annotation.</text>
</comment>
<dbReference type="PANTHER" id="PTHR12544">
    <property type="entry name" value="GLUTAMINASE"/>
    <property type="match status" value="1"/>
</dbReference>
<name>A0ABY4TU20_9FIRM</name>
<feature type="binding site" evidence="6">
    <location>
        <position position="114"/>
    </location>
    <ligand>
        <name>substrate</name>
    </ligand>
</feature>
<sequence>MNMDKFLDSVIEYGKNFTSQGKLVDYIEILKDADKNNLGACIIDKDGKVYEAGKSREEFAIMSIVKVLLFEIVLENYELSEIKEYMRMEGSSKAYNSILDLEAEAGKPVNPFINSGAITSAYLIYKKFKEKSVEILMNRARLVMDDDSLDYSQTLLDTARTGGENNLALAWILKKHGTIDRYTSVEDVINLYNLACSIMVNTRDLAVFASMISKDGKNLEGDQIIKKENARILRTLMAICGTYNYSGDFAIDIGLPAKSGVGGGIMATTNKGFGICTFCPGLDSFGNSVAGVKMLEKISKELDLNFY</sequence>